<protein>
    <submittedName>
        <fullName evidence="1">Uncharacterized protein</fullName>
    </submittedName>
</protein>
<reference evidence="1" key="1">
    <citation type="submission" date="2022-06" db="EMBL/GenBank/DDBJ databases">
        <title>Genomic Encyclopedia of Archaeal and Bacterial Type Strains, Phase II (KMG-II): from individual species to whole genera.</title>
        <authorList>
            <person name="Goeker M."/>
        </authorList>
    </citation>
    <scope>NUCLEOTIDE SEQUENCE</scope>
    <source>
        <strain evidence="1">DSM 26652</strain>
    </source>
</reference>
<accession>A0A9X2JYS3</accession>
<dbReference type="AlphaFoldDB" id="A0A9X2JYS3"/>
<proteinExistence type="predicted"/>
<dbReference type="RefSeq" id="WP_253840018.1">
    <property type="nucleotide sequence ID" value="NZ_JAMTCS010000021.1"/>
</dbReference>
<evidence type="ECO:0000313" key="1">
    <source>
        <dbReference type="EMBL" id="MCP2267513.1"/>
    </source>
</evidence>
<comment type="caution">
    <text evidence="1">The sequence shown here is derived from an EMBL/GenBank/DDBJ whole genome shotgun (WGS) entry which is preliminary data.</text>
</comment>
<sequence>MTQDANPDVKVLGREVRVIVPGTWVNIPLESAEKAGAFIKRLVREQVGPADRLARMRRQAVEEMFGTARDAAAIGVHTYLMSLELAPGVPFPAALLMADDEWPEAVRPLVDDGDLAGALKAAYPEGEVAVQSNGLPAARISEMTQGQAGEGEEAVEVLTMRLEYHMPHPADSSKMLFVRVNVPDIPSAEPFAMLFDEIVDSIMFLDDRDAPAEDRAAAAAVPAG</sequence>
<evidence type="ECO:0000313" key="2">
    <source>
        <dbReference type="Proteomes" id="UP001139493"/>
    </source>
</evidence>
<dbReference type="Proteomes" id="UP001139493">
    <property type="component" value="Unassembled WGS sequence"/>
</dbReference>
<organism evidence="1 2">
    <name type="scientific">Promicromonospora thailandica</name>
    <dbReference type="NCBI Taxonomy" id="765201"/>
    <lineage>
        <taxon>Bacteria</taxon>
        <taxon>Bacillati</taxon>
        <taxon>Actinomycetota</taxon>
        <taxon>Actinomycetes</taxon>
        <taxon>Micrococcales</taxon>
        <taxon>Promicromonosporaceae</taxon>
        <taxon>Promicromonospora</taxon>
    </lineage>
</organism>
<gene>
    <name evidence="1" type="ORF">APR03_004893</name>
</gene>
<name>A0A9X2JYS3_9MICO</name>
<dbReference type="EMBL" id="JAMTCS010000021">
    <property type="protein sequence ID" value="MCP2267513.1"/>
    <property type="molecule type" value="Genomic_DNA"/>
</dbReference>
<keyword evidence="2" id="KW-1185">Reference proteome</keyword>